<dbReference type="EMBL" id="FMJD01000011">
    <property type="protein sequence ID" value="SCM78329.1"/>
    <property type="molecule type" value="Genomic_DNA"/>
</dbReference>
<evidence type="ECO:0000313" key="1">
    <source>
        <dbReference type="EMBL" id="SCM78329.1"/>
    </source>
</evidence>
<accession>A0A212LLP9</accession>
<organism evidence="1">
    <name type="scientific">uncultured Pleomorphomonas sp</name>
    <dbReference type="NCBI Taxonomy" id="442121"/>
    <lineage>
        <taxon>Bacteria</taxon>
        <taxon>Pseudomonadati</taxon>
        <taxon>Pseudomonadota</taxon>
        <taxon>Alphaproteobacteria</taxon>
        <taxon>Hyphomicrobiales</taxon>
        <taxon>Pleomorphomonadaceae</taxon>
        <taxon>Pleomorphomonas</taxon>
        <taxon>environmental samples</taxon>
    </lineage>
</organism>
<gene>
    <name evidence="1" type="ORF">KL86PLE_70108</name>
</gene>
<sequence>MRPRGSQKSRMKFAISLPSCPDFMLFTSLTISAYGRQGMDANAKSIGPRSQSIHLRI</sequence>
<dbReference type="AlphaFoldDB" id="A0A212LLP9"/>
<protein>
    <submittedName>
        <fullName evidence="1">Uncharacterized protein</fullName>
    </submittedName>
</protein>
<name>A0A212LLP9_9HYPH</name>
<proteinExistence type="predicted"/>
<reference evidence="1" key="1">
    <citation type="submission" date="2016-08" db="EMBL/GenBank/DDBJ databases">
        <authorList>
            <person name="Seilhamer J.J."/>
        </authorList>
    </citation>
    <scope>NUCLEOTIDE SEQUENCE</scope>
    <source>
        <strain evidence="1">86</strain>
    </source>
</reference>